<evidence type="ECO:0000256" key="5">
    <source>
        <dbReference type="ARBA" id="ARBA00022679"/>
    </source>
</evidence>
<keyword evidence="6 14" id="KW-0418">Kinase</keyword>
<dbReference type="NCBIfam" id="NF033093">
    <property type="entry name" value="HK_VicK"/>
    <property type="match status" value="1"/>
</dbReference>
<dbReference type="InterPro" id="IPR000700">
    <property type="entry name" value="PAS-assoc_C"/>
</dbReference>
<dbReference type="PROSITE" id="PS50885">
    <property type="entry name" value="HAMP"/>
    <property type="match status" value="1"/>
</dbReference>
<dbReference type="PANTHER" id="PTHR45453:SF1">
    <property type="entry name" value="PHOSPHATE REGULON SENSOR PROTEIN PHOR"/>
    <property type="match status" value="1"/>
</dbReference>
<dbReference type="FunFam" id="3.30.565.10:FF:000006">
    <property type="entry name" value="Sensor histidine kinase WalK"/>
    <property type="match status" value="1"/>
</dbReference>
<feature type="domain" description="HAMP" evidence="13">
    <location>
        <begin position="35"/>
        <end position="87"/>
    </location>
</feature>
<dbReference type="InterPro" id="IPR004358">
    <property type="entry name" value="Sig_transdc_His_kin-like_C"/>
</dbReference>
<evidence type="ECO:0000256" key="3">
    <source>
        <dbReference type="ARBA" id="ARBA00012438"/>
    </source>
</evidence>
<dbReference type="Pfam" id="PF02518">
    <property type="entry name" value="HATPase_c"/>
    <property type="match status" value="1"/>
</dbReference>
<dbReference type="PANTHER" id="PTHR45453">
    <property type="entry name" value="PHOSPHATE REGULON SENSOR PROTEIN PHOR"/>
    <property type="match status" value="1"/>
</dbReference>
<evidence type="ECO:0000256" key="6">
    <source>
        <dbReference type="ARBA" id="ARBA00022777"/>
    </source>
</evidence>
<dbReference type="Pfam" id="PF00512">
    <property type="entry name" value="HisKA"/>
    <property type="match status" value="1"/>
</dbReference>
<gene>
    <name evidence="14" type="primary">vicK</name>
    <name evidence="14" type="ORF">NCTC1080_00747</name>
</gene>
<evidence type="ECO:0000256" key="7">
    <source>
        <dbReference type="ARBA" id="ARBA00023012"/>
    </source>
</evidence>
<dbReference type="PROSITE" id="PS50112">
    <property type="entry name" value="PAS"/>
    <property type="match status" value="1"/>
</dbReference>
<dbReference type="Gene3D" id="3.30.565.10">
    <property type="entry name" value="Histidine kinase-like ATPase, C-terminal domain"/>
    <property type="match status" value="1"/>
</dbReference>
<dbReference type="InterPro" id="IPR003661">
    <property type="entry name" value="HisK_dim/P_dom"/>
</dbReference>
<evidence type="ECO:0000313" key="15">
    <source>
        <dbReference type="Proteomes" id="UP000254098"/>
    </source>
</evidence>
<keyword evidence="5 14" id="KW-0808">Transferase</keyword>
<reference evidence="14 15" key="1">
    <citation type="submission" date="2018-06" db="EMBL/GenBank/DDBJ databases">
        <authorList>
            <consortium name="Pathogen Informatics"/>
            <person name="Doyle S."/>
        </authorList>
    </citation>
    <scope>NUCLEOTIDE SEQUENCE [LARGE SCALE GENOMIC DNA]</scope>
    <source>
        <strain evidence="14 15">NCTC1080</strain>
    </source>
</reference>
<evidence type="ECO:0000256" key="2">
    <source>
        <dbReference type="ARBA" id="ARBA00004370"/>
    </source>
</evidence>
<dbReference type="SMART" id="SM00388">
    <property type="entry name" value="HisKA"/>
    <property type="match status" value="1"/>
</dbReference>
<dbReference type="InterPro" id="IPR000014">
    <property type="entry name" value="PAS"/>
</dbReference>
<feature type="domain" description="PAC" evidence="12">
    <location>
        <begin position="157"/>
        <end position="211"/>
    </location>
</feature>
<keyword evidence="7" id="KW-0902">Two-component regulatory system</keyword>
<dbReference type="InterPro" id="IPR005467">
    <property type="entry name" value="His_kinase_dom"/>
</dbReference>
<sequence>MIDNIRQFVVSKDFVFVLLILGFILVITLLSLENRRDNVRIRQLNQKVKDLIAGDYSEVLDMQGGPEITDITNSINDLSEVIRLTHENLEQETKRLSSILSYMTDGVLATNRRGQIIMINDMATKQLGVKESEARKMNILKLLDIEDEYDLRDLITKVPELTIDSQDENGEFLSLRVRFALIRRESGFISGLVAVLHDTTEQEKEERERRLFVSNVSHELRTPLTSVKSYLEALDEGALSEPVAPDFIKVSLDETNRMMRMVSDLLSLSRIDNATSHLDIELTNFTAFITFILNRFDKIRSQNDDKKYEIIRDYPINSIWVEIDTDKMTQVIDNIINNAIKYSPDGGKITVSMKTTDTQMILSISDEGLGIPKKDLPKIFDRFYRVDKARSRAQGGSGLGLAIAKEIIKQHHGFIWAKSEYGKGSTFTIVLPYDKEAVKDDDWEEDELEG</sequence>
<comment type="catalytic activity">
    <reaction evidence="1">
        <text>ATP + protein L-histidine = ADP + protein N-phospho-L-histidine.</text>
        <dbReference type="EC" id="2.7.13.3"/>
    </reaction>
</comment>
<dbReference type="AlphaFoldDB" id="A0ABD7NEK8"/>
<dbReference type="Gene3D" id="1.10.287.130">
    <property type="match status" value="1"/>
</dbReference>
<dbReference type="InterPro" id="IPR054693">
    <property type="entry name" value="WalK-like_HAMP"/>
</dbReference>
<dbReference type="Pfam" id="PF22610">
    <property type="entry name" value="CovS-like_HAMP"/>
    <property type="match status" value="1"/>
</dbReference>
<dbReference type="SMART" id="SM00387">
    <property type="entry name" value="HATPase_c"/>
    <property type="match status" value="1"/>
</dbReference>
<comment type="caution">
    <text evidence="14">The sequence shown here is derived from an EMBL/GenBank/DDBJ whole genome shotgun (WGS) entry which is preliminary data.</text>
</comment>
<evidence type="ECO:0000259" key="13">
    <source>
        <dbReference type="PROSITE" id="PS50885"/>
    </source>
</evidence>
<dbReference type="InterPro" id="IPR003660">
    <property type="entry name" value="HAMP_dom"/>
</dbReference>
<dbReference type="SUPFAM" id="SSF55785">
    <property type="entry name" value="PYP-like sensor domain (PAS domain)"/>
    <property type="match status" value="1"/>
</dbReference>
<dbReference type="PROSITE" id="PS50113">
    <property type="entry name" value="PAC"/>
    <property type="match status" value="1"/>
</dbReference>
<protein>
    <recommendedName>
        <fullName evidence="3">histidine kinase</fullName>
        <ecNumber evidence="3">2.7.13.3</ecNumber>
    </recommendedName>
</protein>
<dbReference type="SUPFAM" id="SSF47384">
    <property type="entry name" value="Homodimeric domain of signal transducing histidine kinase"/>
    <property type="match status" value="1"/>
</dbReference>
<proteinExistence type="predicted"/>
<dbReference type="Gene3D" id="1.10.8.500">
    <property type="entry name" value="HAMP domain in histidine kinase"/>
    <property type="match status" value="1"/>
</dbReference>
<dbReference type="InterPro" id="IPR003594">
    <property type="entry name" value="HATPase_dom"/>
</dbReference>
<evidence type="ECO:0000259" key="10">
    <source>
        <dbReference type="PROSITE" id="PS50109"/>
    </source>
</evidence>
<keyword evidence="9" id="KW-1133">Transmembrane helix</keyword>
<evidence type="ECO:0000259" key="12">
    <source>
        <dbReference type="PROSITE" id="PS50113"/>
    </source>
</evidence>
<evidence type="ECO:0000313" key="14">
    <source>
        <dbReference type="EMBL" id="SUO77876.1"/>
    </source>
</evidence>
<comment type="subcellular location">
    <subcellularLocation>
        <location evidence="2">Membrane</location>
    </subcellularLocation>
</comment>
<feature type="domain" description="Histidine kinase" evidence="10">
    <location>
        <begin position="215"/>
        <end position="435"/>
    </location>
</feature>
<dbReference type="InterPro" id="IPR058096">
    <property type="entry name" value="WalK_streptococcus"/>
</dbReference>
<evidence type="ECO:0000259" key="11">
    <source>
        <dbReference type="PROSITE" id="PS50112"/>
    </source>
</evidence>
<evidence type="ECO:0000256" key="8">
    <source>
        <dbReference type="ARBA" id="ARBA00023136"/>
    </source>
</evidence>
<dbReference type="Proteomes" id="UP000254098">
    <property type="component" value="Unassembled WGS sequence"/>
</dbReference>
<feature type="transmembrane region" description="Helical" evidence="9">
    <location>
        <begin position="14"/>
        <end position="32"/>
    </location>
</feature>
<dbReference type="InterPro" id="IPR036097">
    <property type="entry name" value="HisK_dim/P_sf"/>
</dbReference>
<dbReference type="SUPFAM" id="SSF55874">
    <property type="entry name" value="ATPase domain of HSP90 chaperone/DNA topoisomerase II/histidine kinase"/>
    <property type="match status" value="1"/>
</dbReference>
<dbReference type="InterPro" id="IPR013767">
    <property type="entry name" value="PAS_fold"/>
</dbReference>
<dbReference type="InterPro" id="IPR050351">
    <property type="entry name" value="BphY/WalK/GraS-like"/>
</dbReference>
<accession>A0ABD7NEK8</accession>
<keyword evidence="15" id="KW-1185">Reference proteome</keyword>
<dbReference type="EC" id="2.7.13.3" evidence="3"/>
<feature type="domain" description="PAS" evidence="11">
    <location>
        <begin position="92"/>
        <end position="162"/>
    </location>
</feature>
<dbReference type="Gene3D" id="3.30.450.20">
    <property type="entry name" value="PAS domain"/>
    <property type="match status" value="1"/>
</dbReference>
<keyword evidence="8 9" id="KW-0472">Membrane</keyword>
<dbReference type="CDD" id="cd00075">
    <property type="entry name" value="HATPase"/>
    <property type="match status" value="1"/>
</dbReference>
<dbReference type="PROSITE" id="PS50109">
    <property type="entry name" value="HIS_KIN"/>
    <property type="match status" value="1"/>
</dbReference>
<evidence type="ECO:0000256" key="9">
    <source>
        <dbReference type="SAM" id="Phobius"/>
    </source>
</evidence>
<evidence type="ECO:0000256" key="1">
    <source>
        <dbReference type="ARBA" id="ARBA00000085"/>
    </source>
</evidence>
<dbReference type="GO" id="GO:0016020">
    <property type="term" value="C:membrane"/>
    <property type="evidence" value="ECO:0007669"/>
    <property type="project" value="UniProtKB-SubCell"/>
</dbReference>
<dbReference type="InterPro" id="IPR035965">
    <property type="entry name" value="PAS-like_dom_sf"/>
</dbReference>
<evidence type="ECO:0000256" key="4">
    <source>
        <dbReference type="ARBA" id="ARBA00022553"/>
    </source>
</evidence>
<dbReference type="RefSeq" id="WP_003027674.1">
    <property type="nucleotide sequence ID" value="NZ_UHHS01000001.1"/>
</dbReference>
<dbReference type="NCBIfam" id="TIGR00229">
    <property type="entry name" value="sensory_box"/>
    <property type="match status" value="1"/>
</dbReference>
<dbReference type="Pfam" id="PF00989">
    <property type="entry name" value="PAS"/>
    <property type="match status" value="1"/>
</dbReference>
<dbReference type="GO" id="GO:0000160">
    <property type="term" value="P:phosphorelay signal transduction system"/>
    <property type="evidence" value="ECO:0007669"/>
    <property type="project" value="UniProtKB-KW"/>
</dbReference>
<dbReference type="InterPro" id="IPR036890">
    <property type="entry name" value="HATPase_C_sf"/>
</dbReference>
<dbReference type="PRINTS" id="PR00344">
    <property type="entry name" value="BCTRLSENSOR"/>
</dbReference>
<dbReference type="GO" id="GO:0004673">
    <property type="term" value="F:protein histidine kinase activity"/>
    <property type="evidence" value="ECO:0007669"/>
    <property type="project" value="UniProtKB-EC"/>
</dbReference>
<dbReference type="FunFam" id="1.10.287.130:FF:000001">
    <property type="entry name" value="Two-component sensor histidine kinase"/>
    <property type="match status" value="1"/>
</dbReference>
<dbReference type="CDD" id="cd00130">
    <property type="entry name" value="PAS"/>
    <property type="match status" value="1"/>
</dbReference>
<organism evidence="14 15">
    <name type="scientific">Streptococcus viridans</name>
    <dbReference type="NCBI Taxonomy" id="78535"/>
    <lineage>
        <taxon>Bacteria</taxon>
        <taxon>Bacillati</taxon>
        <taxon>Bacillota</taxon>
        <taxon>Bacilli</taxon>
        <taxon>Lactobacillales</taxon>
        <taxon>Streptococcaceae</taxon>
        <taxon>Streptococcus</taxon>
    </lineage>
</organism>
<dbReference type="SMART" id="SM00091">
    <property type="entry name" value="PAS"/>
    <property type="match status" value="1"/>
</dbReference>
<keyword evidence="9" id="KW-0812">Transmembrane</keyword>
<keyword evidence="4" id="KW-0597">Phosphoprotein</keyword>
<dbReference type="EMBL" id="UHHS01000001">
    <property type="protein sequence ID" value="SUO77876.1"/>
    <property type="molecule type" value="Genomic_DNA"/>
</dbReference>
<name>A0ABD7NEK8_9STRE</name>
<dbReference type="CDD" id="cd00082">
    <property type="entry name" value="HisKA"/>
    <property type="match status" value="1"/>
</dbReference>